<evidence type="ECO:0000313" key="1">
    <source>
        <dbReference type="EMBL" id="MFD0800018.1"/>
    </source>
</evidence>
<dbReference type="EMBL" id="JBHTHR010000016">
    <property type="protein sequence ID" value="MFD0800018.1"/>
    <property type="molecule type" value="Genomic_DNA"/>
</dbReference>
<evidence type="ECO:0000313" key="2">
    <source>
        <dbReference type="Proteomes" id="UP001596956"/>
    </source>
</evidence>
<gene>
    <name evidence="1" type="ORF">ACFQZU_01625</name>
</gene>
<proteinExistence type="predicted"/>
<organism evidence="1 2">
    <name type="scientific">Streptomonospora algeriensis</name>
    <dbReference type="NCBI Taxonomy" id="995084"/>
    <lineage>
        <taxon>Bacteria</taxon>
        <taxon>Bacillati</taxon>
        <taxon>Actinomycetota</taxon>
        <taxon>Actinomycetes</taxon>
        <taxon>Streptosporangiales</taxon>
        <taxon>Nocardiopsidaceae</taxon>
        <taxon>Streptomonospora</taxon>
    </lineage>
</organism>
<protein>
    <submittedName>
        <fullName evidence="1">Uncharacterized protein</fullName>
    </submittedName>
</protein>
<sequence>MALQPLATVADCEARGLAVTDGEASLLETYLASATAAVRDAAGVPISQTTSTVTLEGRTSVWLRLPAPPVTAVSTVLLDGETVTDYRLRTTDLWRRAGWQAVCGEPSEVEVTYTHGMPTVPADIVDLVCRIAAQTLVAYRSSADGEGLAAGAVTQERIGDYSVSYDSDGAITELELSDRLRRRLRSRLGGGAGVVRSR</sequence>
<reference evidence="2" key="1">
    <citation type="journal article" date="2019" name="Int. J. Syst. Evol. Microbiol.">
        <title>The Global Catalogue of Microorganisms (GCM) 10K type strain sequencing project: providing services to taxonomists for standard genome sequencing and annotation.</title>
        <authorList>
            <consortium name="The Broad Institute Genomics Platform"/>
            <consortium name="The Broad Institute Genome Sequencing Center for Infectious Disease"/>
            <person name="Wu L."/>
            <person name="Ma J."/>
        </authorList>
    </citation>
    <scope>NUCLEOTIDE SEQUENCE [LARGE SCALE GENOMIC DNA]</scope>
    <source>
        <strain evidence="2">CCUG 63369</strain>
    </source>
</reference>
<keyword evidence="2" id="KW-1185">Reference proteome</keyword>
<accession>A0ABW3B9W0</accession>
<dbReference type="Proteomes" id="UP001596956">
    <property type="component" value="Unassembled WGS sequence"/>
</dbReference>
<comment type="caution">
    <text evidence="1">The sequence shown here is derived from an EMBL/GenBank/DDBJ whole genome shotgun (WGS) entry which is preliminary data.</text>
</comment>
<name>A0ABW3B9W0_9ACTN</name>